<proteinExistence type="predicted"/>
<sequence length="66" mass="7355">MNGNVRKTRVPVGPPVVAYVNGQLWTLVFKVYYAMTGETEAQTNSWIVNVAKVLIATSVLMTHYIL</sequence>
<accession>A0A5N6F425</accession>
<dbReference type="EMBL" id="ML733399">
    <property type="protein sequence ID" value="KAB8224578.1"/>
    <property type="molecule type" value="Genomic_DNA"/>
</dbReference>
<dbReference type="Proteomes" id="UP000326799">
    <property type="component" value="Unassembled WGS sequence"/>
</dbReference>
<name>A0A5N6F425_9EURO</name>
<dbReference type="AlphaFoldDB" id="A0A5N6F425"/>
<evidence type="ECO:0000313" key="1">
    <source>
        <dbReference type="EMBL" id="KAB8224578.1"/>
    </source>
</evidence>
<reference evidence="1 2" key="1">
    <citation type="submission" date="2019-04" db="EMBL/GenBank/DDBJ databases">
        <title>Fungal friends and foes A comparative genomics study of 23 Aspergillus species from section Flavi.</title>
        <authorList>
            <consortium name="DOE Joint Genome Institute"/>
            <person name="Kjaerbolling I."/>
            <person name="Vesth T.C."/>
            <person name="Frisvad J.C."/>
            <person name="Nybo J.L."/>
            <person name="Theobald S."/>
            <person name="Kildgaard S."/>
            <person name="Petersen T.I."/>
            <person name="Kuo A."/>
            <person name="Sato A."/>
            <person name="Lyhne E.K."/>
            <person name="Kogle M.E."/>
            <person name="Wiebenga A."/>
            <person name="Kun R.S."/>
            <person name="Lubbers R.J."/>
            <person name="Makela M.R."/>
            <person name="Barry K."/>
            <person name="Chovatia M."/>
            <person name="Clum A."/>
            <person name="Daum C."/>
            <person name="Haridas S."/>
            <person name="He G."/>
            <person name="LaButti K."/>
            <person name="Lipzen A."/>
            <person name="Mondo S."/>
            <person name="Pangilinan J."/>
            <person name="Riley R."/>
            <person name="Salamov A."/>
            <person name="Simmons B.A."/>
            <person name="Magnuson J.K."/>
            <person name="Henrissat B."/>
            <person name="Mortensen U.H."/>
            <person name="Larsen T.O."/>
            <person name="De vries R.P."/>
            <person name="Grigoriev I.V."/>
            <person name="Machida M."/>
            <person name="Baker S.E."/>
            <person name="Andersen M.R."/>
        </authorList>
    </citation>
    <scope>NUCLEOTIDE SEQUENCE [LARGE SCALE GENOMIC DNA]</scope>
    <source>
        <strain evidence="1 2">CBS 126849</strain>
    </source>
</reference>
<organism evidence="1 2">
    <name type="scientific">Aspergillus novoparasiticus</name>
    <dbReference type="NCBI Taxonomy" id="986946"/>
    <lineage>
        <taxon>Eukaryota</taxon>
        <taxon>Fungi</taxon>
        <taxon>Dikarya</taxon>
        <taxon>Ascomycota</taxon>
        <taxon>Pezizomycotina</taxon>
        <taxon>Eurotiomycetes</taxon>
        <taxon>Eurotiomycetidae</taxon>
        <taxon>Eurotiales</taxon>
        <taxon>Aspergillaceae</taxon>
        <taxon>Aspergillus</taxon>
        <taxon>Aspergillus subgen. Circumdati</taxon>
    </lineage>
</organism>
<keyword evidence="2" id="KW-1185">Reference proteome</keyword>
<gene>
    <name evidence="1" type="ORF">BDV33DRAFT_165580</name>
</gene>
<protein>
    <submittedName>
        <fullName evidence="1">Uncharacterized protein</fullName>
    </submittedName>
</protein>
<evidence type="ECO:0000313" key="2">
    <source>
        <dbReference type="Proteomes" id="UP000326799"/>
    </source>
</evidence>